<protein>
    <submittedName>
        <fullName evidence="1">Uncharacterized protein</fullName>
    </submittedName>
</protein>
<dbReference type="Proteomes" id="UP000254069">
    <property type="component" value="Unassembled WGS sequence"/>
</dbReference>
<sequence length="118" mass="13743">MDQDFDIEIVAVMGLECLEKHLSKCPIELELVEALSNTFVLKQNKVSEIAGFTFESQENDVYTFSMFISHKSPIPARKVVSQFSEFLRAAKLPHKITNLQYEFDFYEEWVNYSWPPKA</sequence>
<organism evidence="1 2">
    <name type="scientific">Shewanella algae</name>
    <dbReference type="NCBI Taxonomy" id="38313"/>
    <lineage>
        <taxon>Bacteria</taxon>
        <taxon>Pseudomonadati</taxon>
        <taxon>Pseudomonadota</taxon>
        <taxon>Gammaproteobacteria</taxon>
        <taxon>Alteromonadales</taxon>
        <taxon>Shewanellaceae</taxon>
        <taxon>Shewanella</taxon>
    </lineage>
</organism>
<dbReference type="RefSeq" id="WP_115390240.1">
    <property type="nucleotide sequence ID" value="NZ_CP034246.1"/>
</dbReference>
<keyword evidence="2" id="KW-1185">Reference proteome</keyword>
<evidence type="ECO:0000313" key="1">
    <source>
        <dbReference type="EMBL" id="SUJ02867.1"/>
    </source>
</evidence>
<proteinExistence type="predicted"/>
<name>A0A380BKW2_9GAMM</name>
<evidence type="ECO:0000313" key="2">
    <source>
        <dbReference type="Proteomes" id="UP000254069"/>
    </source>
</evidence>
<accession>A0A380BKW2</accession>
<gene>
    <name evidence="1" type="ORF">NCTC10738_03542</name>
</gene>
<dbReference type="EMBL" id="UGYO01000002">
    <property type="protein sequence ID" value="SUJ02867.1"/>
    <property type="molecule type" value="Genomic_DNA"/>
</dbReference>
<reference evidence="1 2" key="1">
    <citation type="submission" date="2018-06" db="EMBL/GenBank/DDBJ databases">
        <authorList>
            <consortium name="Pathogen Informatics"/>
            <person name="Doyle S."/>
        </authorList>
    </citation>
    <scope>NUCLEOTIDE SEQUENCE [LARGE SCALE GENOMIC DNA]</scope>
    <source>
        <strain evidence="1 2">NCTC10738</strain>
    </source>
</reference>
<dbReference type="AlphaFoldDB" id="A0A380BKW2"/>